<feature type="transmembrane region" description="Helical" evidence="1">
    <location>
        <begin position="317"/>
        <end position="338"/>
    </location>
</feature>
<feature type="transmembrane region" description="Helical" evidence="1">
    <location>
        <begin position="80"/>
        <end position="97"/>
    </location>
</feature>
<feature type="transmembrane region" description="Helical" evidence="1">
    <location>
        <begin position="140"/>
        <end position="160"/>
    </location>
</feature>
<feature type="transmembrane region" description="Helical" evidence="1">
    <location>
        <begin position="279"/>
        <end position="297"/>
    </location>
</feature>
<dbReference type="PANTHER" id="PTHR23028">
    <property type="entry name" value="ACETYLTRANSFERASE"/>
    <property type="match status" value="1"/>
</dbReference>
<comment type="caution">
    <text evidence="2">The sequence shown here is derived from an EMBL/GenBank/DDBJ whole genome shotgun (WGS) entry which is preliminary data.</text>
</comment>
<protein>
    <recommendedName>
        <fullName evidence="4">Acyltransferase 3 domain-containing protein</fullName>
    </recommendedName>
</protein>
<dbReference type="OrthoDB" id="9796461at2"/>
<name>A0A1C0YKD5_9BACL</name>
<feature type="transmembrane region" description="Helical" evidence="1">
    <location>
        <begin position="40"/>
        <end position="59"/>
    </location>
</feature>
<feature type="transmembrane region" description="Helical" evidence="1">
    <location>
        <begin position="347"/>
        <end position="364"/>
    </location>
</feature>
<feature type="transmembrane region" description="Helical" evidence="1">
    <location>
        <begin position="172"/>
        <end position="192"/>
    </location>
</feature>
<gene>
    <name evidence="2" type="ORF">A6M13_09930</name>
</gene>
<evidence type="ECO:0008006" key="4">
    <source>
        <dbReference type="Google" id="ProtNLM"/>
    </source>
</evidence>
<evidence type="ECO:0000256" key="1">
    <source>
        <dbReference type="SAM" id="Phobius"/>
    </source>
</evidence>
<feature type="transmembrane region" description="Helical" evidence="1">
    <location>
        <begin position="223"/>
        <end position="242"/>
    </location>
</feature>
<dbReference type="Proteomes" id="UP000093199">
    <property type="component" value="Unassembled WGS sequence"/>
</dbReference>
<dbReference type="GO" id="GO:0016020">
    <property type="term" value="C:membrane"/>
    <property type="evidence" value="ECO:0007669"/>
    <property type="project" value="TreeGrafter"/>
</dbReference>
<feature type="transmembrane region" description="Helical" evidence="1">
    <location>
        <begin position="18"/>
        <end position="34"/>
    </location>
</feature>
<dbReference type="RefSeq" id="WP_066543273.1">
    <property type="nucleotide sequence ID" value="NZ_MASJ01000003.1"/>
</dbReference>
<feature type="transmembrane region" description="Helical" evidence="1">
    <location>
        <begin position="248"/>
        <end position="267"/>
    </location>
</feature>
<dbReference type="GO" id="GO:0000271">
    <property type="term" value="P:polysaccharide biosynthetic process"/>
    <property type="evidence" value="ECO:0007669"/>
    <property type="project" value="TreeGrafter"/>
</dbReference>
<evidence type="ECO:0000313" key="3">
    <source>
        <dbReference type="Proteomes" id="UP000093199"/>
    </source>
</evidence>
<dbReference type="EMBL" id="MASJ01000003">
    <property type="protein sequence ID" value="OCS87613.1"/>
    <property type="molecule type" value="Genomic_DNA"/>
</dbReference>
<evidence type="ECO:0000313" key="2">
    <source>
        <dbReference type="EMBL" id="OCS87613.1"/>
    </source>
</evidence>
<accession>A0A1C0YKD5</accession>
<keyword evidence="1" id="KW-0472">Membrane</keyword>
<reference evidence="2 3" key="1">
    <citation type="submission" date="2016-07" db="EMBL/GenBank/DDBJ databases">
        <title>Caryophanon tenue genome sequencing.</title>
        <authorList>
            <person name="Verma A."/>
            <person name="Pal Y."/>
            <person name="Krishnamurthi S."/>
        </authorList>
    </citation>
    <scope>NUCLEOTIDE SEQUENCE [LARGE SCALE GENOMIC DNA]</scope>
    <source>
        <strain evidence="2 3">DSM 14152</strain>
    </source>
</reference>
<feature type="transmembrane region" description="Helical" evidence="1">
    <location>
        <begin position="198"/>
        <end position="218"/>
    </location>
</feature>
<dbReference type="InterPro" id="IPR050879">
    <property type="entry name" value="Acyltransferase_3"/>
</dbReference>
<keyword evidence="1" id="KW-1133">Transmembrane helix</keyword>
<dbReference type="PANTHER" id="PTHR23028:SF53">
    <property type="entry name" value="ACYL_TRANSF_3 DOMAIN-CONTAINING PROTEIN"/>
    <property type="match status" value="1"/>
</dbReference>
<dbReference type="STRING" id="33978.A6M13_09930"/>
<keyword evidence="1" id="KW-0812">Transmembrane</keyword>
<organism evidence="2 3">
    <name type="scientific">Caryophanon tenue</name>
    <dbReference type="NCBI Taxonomy" id="33978"/>
    <lineage>
        <taxon>Bacteria</taxon>
        <taxon>Bacillati</taxon>
        <taxon>Bacillota</taxon>
        <taxon>Bacilli</taxon>
        <taxon>Bacillales</taxon>
        <taxon>Caryophanaceae</taxon>
        <taxon>Caryophanon</taxon>
    </lineage>
</organism>
<dbReference type="AlphaFoldDB" id="A0A1C0YKD5"/>
<keyword evidence="3" id="KW-1185">Reference proteome</keyword>
<proteinExistence type="predicted"/>
<sequence>MNDLVQTSYKVFYKELEVLRVISIVLVVYSSFMHQQIGNIGAFFVIIGYVTMLSLQRHVQQYEDIHMYRRMKRFIRRTTPLASIVIIAVTIYMYVLYSPAQWQAQAKHVIASILYVENWYVVKHAIIDHKTGRISPLQHYAVLALFVQYMFVLLIGAKLLQQLCQHTTLSLRKAAIISIILVGTLSFIASFFMPAGTLSAQVWMFLSGALLVFIKPYIHMRSVLSRFIQIGSLLLLVVVGIMMPKSELFVSEWSIVSVASAVLYVIAIQQRRTLARQKCRILGGVSSYMYAFFLIHWPVLYLYERHASQALTWGEIVALIALTGLLAMVCTLVVRYIIRKIITPKQMTAFCVMIAVFMIAVVNML</sequence>